<feature type="domain" description="HTH araC/xylS-type" evidence="4">
    <location>
        <begin position="191"/>
        <end position="289"/>
    </location>
</feature>
<evidence type="ECO:0000256" key="3">
    <source>
        <dbReference type="ARBA" id="ARBA00023163"/>
    </source>
</evidence>
<keyword evidence="2 5" id="KW-0238">DNA-binding</keyword>
<dbReference type="STRING" id="1586267.GCA_001418685_01190"/>
<dbReference type="PANTHER" id="PTHR47893:SF1">
    <property type="entry name" value="REGULATORY PROTEIN PCHR"/>
    <property type="match status" value="1"/>
</dbReference>
<reference evidence="5 6" key="1">
    <citation type="submission" date="2016-01" db="EMBL/GenBank/DDBJ databases">
        <authorList>
            <person name="McClelland M."/>
            <person name="Jain A."/>
            <person name="Saraogi P."/>
            <person name="Mendelson R."/>
            <person name="Westerman R."/>
            <person name="SanMiguel P."/>
            <person name="Csonka L."/>
        </authorList>
    </citation>
    <scope>NUCLEOTIDE SEQUENCE [LARGE SCALE GENOMIC DNA]</scope>
    <source>
        <strain evidence="5 6">R-53146</strain>
    </source>
</reference>
<sequence length="289" mass="34180">MDLKNTFKSRIRENKIGSDIYMAQIDNYTVLTDTISKPVGKRFVQFYMCTKGRASFHFKNKSLRVMNEGNSLLIFHPEIDIPINISLSKKSKLVIFVIAIQKLEEIFSKYKDKLPLLIQNNYVKFYHEKPLSIQEKLIISQLEDFNLDQDFENHYLTLKLHEFLLYYFSLNNSHSSYNLPVKDEKFIRKIYEIKETLMENIASPPTLKELSENTNLSEYKIKEGFKKIYGKSISHFILDTKLEIGKEKLNLRVKQVQEIAYDLGYENPSHFIEAFKKKYGITPKQWMMK</sequence>
<gene>
    <name evidence="5" type="ORF">Ga0061079_106105</name>
</gene>
<dbReference type="OrthoDB" id="799767at2"/>
<dbReference type="InterPro" id="IPR018060">
    <property type="entry name" value="HTH_AraC"/>
</dbReference>
<evidence type="ECO:0000256" key="1">
    <source>
        <dbReference type="ARBA" id="ARBA00023015"/>
    </source>
</evidence>
<dbReference type="InterPro" id="IPR009057">
    <property type="entry name" value="Homeodomain-like_sf"/>
</dbReference>
<dbReference type="GO" id="GO:0043565">
    <property type="term" value="F:sequence-specific DNA binding"/>
    <property type="evidence" value="ECO:0007669"/>
    <property type="project" value="InterPro"/>
</dbReference>
<evidence type="ECO:0000313" key="5">
    <source>
        <dbReference type="EMBL" id="CVK16340.1"/>
    </source>
</evidence>
<dbReference type="SUPFAM" id="SSF46689">
    <property type="entry name" value="Homeodomain-like"/>
    <property type="match status" value="1"/>
</dbReference>
<dbReference type="PROSITE" id="PS00041">
    <property type="entry name" value="HTH_ARAC_FAMILY_1"/>
    <property type="match status" value="1"/>
</dbReference>
<proteinExistence type="predicted"/>
<dbReference type="InterPro" id="IPR020449">
    <property type="entry name" value="Tscrpt_reg_AraC-type_HTH"/>
</dbReference>
<protein>
    <submittedName>
        <fullName evidence="5">AraC-type DNA-binding protein</fullName>
    </submittedName>
</protein>
<dbReference type="AlphaFoldDB" id="A0A0X3APM2"/>
<keyword evidence="3" id="KW-0804">Transcription</keyword>
<evidence type="ECO:0000256" key="2">
    <source>
        <dbReference type="ARBA" id="ARBA00023125"/>
    </source>
</evidence>
<dbReference type="RefSeq" id="WP_055425539.1">
    <property type="nucleotide sequence ID" value="NZ_FCOR01000006.1"/>
</dbReference>
<dbReference type="SMART" id="SM00342">
    <property type="entry name" value="HTH_ARAC"/>
    <property type="match status" value="1"/>
</dbReference>
<dbReference type="PROSITE" id="PS01124">
    <property type="entry name" value="HTH_ARAC_FAMILY_2"/>
    <property type="match status" value="1"/>
</dbReference>
<dbReference type="EMBL" id="FCOR01000006">
    <property type="protein sequence ID" value="CVK16340.1"/>
    <property type="molecule type" value="Genomic_DNA"/>
</dbReference>
<dbReference type="Pfam" id="PF12833">
    <property type="entry name" value="HTH_18"/>
    <property type="match status" value="1"/>
</dbReference>
<keyword evidence="1" id="KW-0805">Transcription regulation</keyword>
<name>A0A0X3APM2_9FLAO</name>
<dbReference type="PANTHER" id="PTHR47893">
    <property type="entry name" value="REGULATORY PROTEIN PCHR"/>
    <property type="match status" value="1"/>
</dbReference>
<dbReference type="PRINTS" id="PR00032">
    <property type="entry name" value="HTHARAC"/>
</dbReference>
<dbReference type="Proteomes" id="UP000182761">
    <property type="component" value="Unassembled WGS sequence"/>
</dbReference>
<accession>A0A0X3APM2</accession>
<evidence type="ECO:0000313" key="6">
    <source>
        <dbReference type="Proteomes" id="UP000182761"/>
    </source>
</evidence>
<dbReference type="InterPro" id="IPR018062">
    <property type="entry name" value="HTH_AraC-typ_CS"/>
</dbReference>
<dbReference type="GO" id="GO:0003700">
    <property type="term" value="F:DNA-binding transcription factor activity"/>
    <property type="evidence" value="ECO:0007669"/>
    <property type="project" value="InterPro"/>
</dbReference>
<evidence type="ECO:0000259" key="4">
    <source>
        <dbReference type="PROSITE" id="PS01124"/>
    </source>
</evidence>
<keyword evidence="6" id="KW-1185">Reference proteome</keyword>
<dbReference type="Gene3D" id="1.10.10.60">
    <property type="entry name" value="Homeodomain-like"/>
    <property type="match status" value="2"/>
</dbReference>
<organism evidence="5 6">
    <name type="scientific">Apibacter mensalis</name>
    <dbReference type="NCBI Taxonomy" id="1586267"/>
    <lineage>
        <taxon>Bacteria</taxon>
        <taxon>Pseudomonadati</taxon>
        <taxon>Bacteroidota</taxon>
        <taxon>Flavobacteriia</taxon>
        <taxon>Flavobacteriales</taxon>
        <taxon>Weeksellaceae</taxon>
        <taxon>Apibacter</taxon>
    </lineage>
</organism>
<dbReference type="InterPro" id="IPR053142">
    <property type="entry name" value="PchR_regulatory_protein"/>
</dbReference>